<dbReference type="CDD" id="cd00090">
    <property type="entry name" value="HTH_ARSR"/>
    <property type="match status" value="1"/>
</dbReference>
<dbReference type="EMBL" id="JBHMEI010000052">
    <property type="protein sequence ID" value="MFB9207400.1"/>
    <property type="molecule type" value="Genomic_DNA"/>
</dbReference>
<comment type="caution">
    <text evidence="2">The sequence shown here is derived from an EMBL/GenBank/DDBJ whole genome shotgun (WGS) entry which is preliminary data.</text>
</comment>
<dbReference type="InterPro" id="IPR011991">
    <property type="entry name" value="ArsR-like_HTH"/>
</dbReference>
<dbReference type="RefSeq" id="WP_189654215.1">
    <property type="nucleotide sequence ID" value="NZ_BMRC01000063.1"/>
</dbReference>
<dbReference type="InterPro" id="IPR039422">
    <property type="entry name" value="MarR/SlyA-like"/>
</dbReference>
<protein>
    <submittedName>
        <fullName evidence="2">MarR family winged helix-turn-helix transcriptional regulator</fullName>
    </submittedName>
</protein>
<dbReference type="Proteomes" id="UP001589647">
    <property type="component" value="Unassembled WGS sequence"/>
</dbReference>
<dbReference type="InterPro" id="IPR036390">
    <property type="entry name" value="WH_DNA-bd_sf"/>
</dbReference>
<dbReference type="PROSITE" id="PS50995">
    <property type="entry name" value="HTH_MARR_2"/>
    <property type="match status" value="1"/>
</dbReference>
<dbReference type="Pfam" id="PF01047">
    <property type="entry name" value="MarR"/>
    <property type="match status" value="1"/>
</dbReference>
<reference evidence="2 3" key="1">
    <citation type="submission" date="2024-09" db="EMBL/GenBank/DDBJ databases">
        <authorList>
            <person name="Sun Q."/>
            <person name="Mori K."/>
        </authorList>
    </citation>
    <scope>NUCLEOTIDE SEQUENCE [LARGE SCALE GENOMIC DNA]</scope>
    <source>
        <strain evidence="2 3">CCM 3426</strain>
    </source>
</reference>
<dbReference type="InterPro" id="IPR036388">
    <property type="entry name" value="WH-like_DNA-bd_sf"/>
</dbReference>
<gene>
    <name evidence="2" type="ORF">ACFFV7_39870</name>
</gene>
<dbReference type="PANTHER" id="PTHR33164">
    <property type="entry name" value="TRANSCRIPTIONAL REGULATOR, MARR FAMILY"/>
    <property type="match status" value="1"/>
</dbReference>
<evidence type="ECO:0000313" key="2">
    <source>
        <dbReference type="EMBL" id="MFB9207400.1"/>
    </source>
</evidence>
<dbReference type="Gene3D" id="1.10.10.10">
    <property type="entry name" value="Winged helix-like DNA-binding domain superfamily/Winged helix DNA-binding domain"/>
    <property type="match status" value="1"/>
</dbReference>
<feature type="domain" description="HTH marR-type" evidence="1">
    <location>
        <begin position="7"/>
        <end position="139"/>
    </location>
</feature>
<keyword evidence="3" id="KW-1185">Reference proteome</keyword>
<dbReference type="InterPro" id="IPR000835">
    <property type="entry name" value="HTH_MarR-typ"/>
</dbReference>
<evidence type="ECO:0000313" key="3">
    <source>
        <dbReference type="Proteomes" id="UP001589647"/>
    </source>
</evidence>
<dbReference type="SUPFAM" id="SSF46785">
    <property type="entry name" value="Winged helix' DNA-binding domain"/>
    <property type="match status" value="1"/>
</dbReference>
<dbReference type="PANTHER" id="PTHR33164:SF43">
    <property type="entry name" value="HTH-TYPE TRANSCRIPTIONAL REPRESSOR YETL"/>
    <property type="match status" value="1"/>
</dbReference>
<name>A0ABV5ITT0_9ACTN</name>
<organism evidence="2 3">
    <name type="scientific">Nonomuraea spiralis</name>
    <dbReference type="NCBI Taxonomy" id="46182"/>
    <lineage>
        <taxon>Bacteria</taxon>
        <taxon>Bacillati</taxon>
        <taxon>Actinomycetota</taxon>
        <taxon>Actinomycetes</taxon>
        <taxon>Streptosporangiales</taxon>
        <taxon>Streptosporangiaceae</taxon>
        <taxon>Nonomuraea</taxon>
    </lineage>
</organism>
<evidence type="ECO:0000259" key="1">
    <source>
        <dbReference type="PROSITE" id="PS50995"/>
    </source>
</evidence>
<accession>A0ABV5ITT0</accession>
<dbReference type="SMART" id="SM00347">
    <property type="entry name" value="HTH_MARR"/>
    <property type="match status" value="1"/>
</dbReference>
<dbReference type="PRINTS" id="PR00598">
    <property type="entry name" value="HTHMARR"/>
</dbReference>
<proteinExistence type="predicted"/>
<sequence length="144" mass="16159">MTVRPSGPPIGLRLSGTARQVSRAFDDALAQAGGSTPAWQVLVSLKSRKLGNQRELAEAMGIQGATLTHHLNTMERDGLLTRRRDPDNRRVHVVELTEEGERLFHRLREVVTAFDRQLRAGLGEEELAAFERVLARLLENSRQR</sequence>